<feature type="domain" description="DnaB/C C-terminal" evidence="3">
    <location>
        <begin position="195"/>
        <end position="262"/>
    </location>
</feature>
<dbReference type="Proteomes" id="UP000472573">
    <property type="component" value="Unassembled WGS sequence"/>
</dbReference>
<reference evidence="5" key="2">
    <citation type="submission" date="2020-03" db="EMBL/GenBank/DDBJ databases">
        <title>SpeciesPrimer: A bioinformatics pipeline dedicated to the design of qPCR primers for the quantification of bacterial species.</title>
        <authorList>
            <person name="Dreier M."/>
            <person name="Berthoud H."/>
            <person name="Shani N."/>
            <person name="Wechsler D."/>
            <person name="Junier P."/>
        </authorList>
    </citation>
    <scope>NUCLEOTIDE SEQUENCE [LARGE SCALE GENOMIC DNA]</scope>
    <source>
        <strain evidence="5">FAM13073</strain>
    </source>
</reference>
<comment type="caution">
    <text evidence="4">The sequence shown here is derived from an EMBL/GenBank/DDBJ whole genome shotgun (WGS) entry which is preliminary data.</text>
</comment>
<evidence type="ECO:0000313" key="5">
    <source>
        <dbReference type="Proteomes" id="UP000472573"/>
    </source>
</evidence>
<evidence type="ECO:0000256" key="1">
    <source>
        <dbReference type="ARBA" id="ARBA00093462"/>
    </source>
</evidence>
<name>A0ABQ6XIQ2_PEDPE</name>
<proteinExistence type="inferred from homology"/>
<accession>A0ABQ6XIQ2</accession>
<keyword evidence="5" id="KW-1185">Reference proteome</keyword>
<evidence type="ECO:0000256" key="2">
    <source>
        <dbReference type="SAM" id="MobiDB-lite"/>
    </source>
</evidence>
<dbReference type="EMBL" id="WENB01000001">
    <property type="protein sequence ID" value="KAF0414929.1"/>
    <property type="molecule type" value="Genomic_DNA"/>
</dbReference>
<evidence type="ECO:0000259" key="3">
    <source>
        <dbReference type="Pfam" id="PF07261"/>
    </source>
</evidence>
<comment type="similarity">
    <text evidence="1">Belongs to the DnaB/DnaD family.</text>
</comment>
<organism evidence="4 5">
    <name type="scientific">Pediococcus pentosaceus</name>
    <dbReference type="NCBI Taxonomy" id="1255"/>
    <lineage>
        <taxon>Bacteria</taxon>
        <taxon>Bacillati</taxon>
        <taxon>Bacillota</taxon>
        <taxon>Bacilli</taxon>
        <taxon>Lactobacillales</taxon>
        <taxon>Lactobacillaceae</taxon>
        <taxon>Pediococcus</taxon>
    </lineage>
</organism>
<dbReference type="InterPro" id="IPR053162">
    <property type="entry name" value="DnaD"/>
</dbReference>
<dbReference type="Gene3D" id="1.10.10.630">
    <property type="entry name" value="DnaD domain-like"/>
    <property type="match status" value="1"/>
</dbReference>
<sequence>MSVFRQIQTTYWEDVYVEDLEPEEKLLFLYLLTNTHTRQCGVYEISIRAISIDTGLSKEDVKKVMDQLIEAGKIQYNDANKEIYIVNWLKYNSAKSPKVASLVDKEIKDIKTPEFESEVITRCKELEYPIKTKYEPKDNVSIGYGYSTDSLSIQERNNNNNNNKNNNNNHNNNHNNNAGEQATTANDSPVQKLIENYQNNFGVVNPTIFQTIEADYSDFGYELVEEAMKRAAVDNKGYRYAQGILKNWEKKNIKTLEDVKAEDVAFANRQKGGRKLVQRETLPDWAQDNNAKQPAKTSKPAVSPKEIQRQLAKLKARKEG</sequence>
<dbReference type="Pfam" id="PF07261">
    <property type="entry name" value="DnaB_2"/>
    <property type="match status" value="1"/>
</dbReference>
<evidence type="ECO:0000313" key="4">
    <source>
        <dbReference type="EMBL" id="KAF0414929.1"/>
    </source>
</evidence>
<dbReference type="PANTHER" id="PTHR37293:SF5">
    <property type="entry name" value="DNA REPLICATION PROTEIN"/>
    <property type="match status" value="1"/>
</dbReference>
<feature type="region of interest" description="Disordered" evidence="2">
    <location>
        <begin position="152"/>
        <end position="185"/>
    </location>
</feature>
<dbReference type="RefSeq" id="WP_159276373.1">
    <property type="nucleotide sequence ID" value="NZ_WENB01000001.1"/>
</dbReference>
<feature type="region of interest" description="Disordered" evidence="2">
    <location>
        <begin position="278"/>
        <end position="320"/>
    </location>
</feature>
<dbReference type="SUPFAM" id="SSF158499">
    <property type="entry name" value="DnaD domain-like"/>
    <property type="match status" value="1"/>
</dbReference>
<feature type="compositionally biased region" description="Low complexity" evidence="2">
    <location>
        <begin position="157"/>
        <end position="177"/>
    </location>
</feature>
<dbReference type="InterPro" id="IPR006343">
    <property type="entry name" value="DnaB/C_C"/>
</dbReference>
<dbReference type="NCBIfam" id="TIGR01446">
    <property type="entry name" value="DnaD_dom"/>
    <property type="match status" value="1"/>
</dbReference>
<gene>
    <name evidence="4" type="ORF">GBO79_01000</name>
</gene>
<protein>
    <submittedName>
        <fullName evidence="4">DnaD domain protein</fullName>
    </submittedName>
</protein>
<dbReference type="InterPro" id="IPR034829">
    <property type="entry name" value="DnaD-like_sf"/>
</dbReference>
<reference evidence="4 5" key="1">
    <citation type="submission" date="2019-10" db="EMBL/GenBank/DDBJ databases">
        <authorList>
            <person name="Irmler S."/>
            <person name="Berthoud H."/>
            <person name="Roetschi A."/>
            <person name="Arias E."/>
            <person name="Shani N."/>
            <person name="Wuethrich D."/>
            <person name="Bruggmann R."/>
        </authorList>
    </citation>
    <scope>NUCLEOTIDE SEQUENCE [LARGE SCALE GENOMIC DNA]</scope>
    <source>
        <strain evidence="4 5">FAM13073</strain>
    </source>
</reference>
<feature type="compositionally biased region" description="Polar residues" evidence="2">
    <location>
        <begin position="287"/>
        <end position="296"/>
    </location>
</feature>
<dbReference type="PANTHER" id="PTHR37293">
    <property type="entry name" value="PHAGE REPLICATION PROTEIN-RELATED"/>
    <property type="match status" value="1"/>
</dbReference>